<gene>
    <name evidence="1" type="ORF">OKA104_LOCUS47333</name>
</gene>
<evidence type="ECO:0000313" key="1">
    <source>
        <dbReference type="EMBL" id="CAF4322655.1"/>
    </source>
</evidence>
<dbReference type="AlphaFoldDB" id="A0A820JJ79"/>
<comment type="caution">
    <text evidence="1">The sequence shown here is derived from an EMBL/GenBank/DDBJ whole genome shotgun (WGS) entry which is preliminary data.</text>
</comment>
<dbReference type="EMBL" id="CAJOAY010018611">
    <property type="protein sequence ID" value="CAF4322655.1"/>
    <property type="molecule type" value="Genomic_DNA"/>
</dbReference>
<protein>
    <submittedName>
        <fullName evidence="1">Uncharacterized protein</fullName>
    </submittedName>
</protein>
<accession>A0A820JJ79</accession>
<name>A0A820JJ79_9BILA</name>
<sequence length="31" mass="3570">CDSWFLELSNLMKMGWTTSNPFTVDENSSKT</sequence>
<dbReference type="Proteomes" id="UP000663881">
    <property type="component" value="Unassembled WGS sequence"/>
</dbReference>
<proteinExistence type="predicted"/>
<organism evidence="1 2">
    <name type="scientific">Adineta steineri</name>
    <dbReference type="NCBI Taxonomy" id="433720"/>
    <lineage>
        <taxon>Eukaryota</taxon>
        <taxon>Metazoa</taxon>
        <taxon>Spiralia</taxon>
        <taxon>Gnathifera</taxon>
        <taxon>Rotifera</taxon>
        <taxon>Eurotatoria</taxon>
        <taxon>Bdelloidea</taxon>
        <taxon>Adinetida</taxon>
        <taxon>Adinetidae</taxon>
        <taxon>Adineta</taxon>
    </lineage>
</organism>
<reference evidence="1" key="1">
    <citation type="submission" date="2021-02" db="EMBL/GenBank/DDBJ databases">
        <authorList>
            <person name="Nowell W R."/>
        </authorList>
    </citation>
    <scope>NUCLEOTIDE SEQUENCE</scope>
</reference>
<evidence type="ECO:0000313" key="2">
    <source>
        <dbReference type="Proteomes" id="UP000663881"/>
    </source>
</evidence>
<feature type="non-terminal residue" evidence="1">
    <location>
        <position position="1"/>
    </location>
</feature>